<comment type="caution">
    <text evidence="2">The sequence shown here is derived from an EMBL/GenBank/DDBJ whole genome shotgun (WGS) entry which is preliminary data.</text>
</comment>
<dbReference type="Pfam" id="PF04977">
    <property type="entry name" value="DivIC"/>
    <property type="match status" value="1"/>
</dbReference>
<accession>A0ABV8R361</accession>
<feature type="region of interest" description="Disordered" evidence="1">
    <location>
        <begin position="226"/>
        <end position="271"/>
    </location>
</feature>
<evidence type="ECO:0000313" key="3">
    <source>
        <dbReference type="Proteomes" id="UP001595773"/>
    </source>
</evidence>
<sequence length="271" mass="28352">MATRRPKVPHAQHNSGTKTEPAPLTVDTQDGTAPTRQRKEHRVPVSSAETARGHGKSQNARSGQARPGGSTKNNGTGPGKSEGVIRSDNDGVVPARTFNGRLVVIGVAMATLTLILAPNVHTFLEQRAEISALQADIAAKTSQQSTFKTELARWDDPEYVKQQARDRVSMLLPGETGYWVYGANASTSDAGKTAAAGNPGSVDLSANNATTVTDKPWVDGLWQSIQKSADPQVAPAPADKTPAVPAPAEQPPAEQPPAEQPPAVQAPAAGN</sequence>
<feature type="region of interest" description="Disordered" evidence="1">
    <location>
        <begin position="189"/>
        <end position="208"/>
    </location>
</feature>
<dbReference type="RefSeq" id="WP_230065880.1">
    <property type="nucleotide sequence ID" value="NZ_BAABLL010000010.1"/>
</dbReference>
<feature type="compositionally biased region" description="Basic residues" evidence="1">
    <location>
        <begin position="1"/>
        <end position="10"/>
    </location>
</feature>
<organism evidence="2 3">
    <name type="scientific">Arthrobacter cryoconiti</name>
    <dbReference type="NCBI Taxonomy" id="748907"/>
    <lineage>
        <taxon>Bacteria</taxon>
        <taxon>Bacillati</taxon>
        <taxon>Actinomycetota</taxon>
        <taxon>Actinomycetes</taxon>
        <taxon>Micrococcales</taxon>
        <taxon>Micrococcaceae</taxon>
        <taxon>Arthrobacter</taxon>
    </lineage>
</organism>
<gene>
    <name evidence="2" type="ORF">ACFOW9_14925</name>
</gene>
<proteinExistence type="predicted"/>
<evidence type="ECO:0000313" key="2">
    <source>
        <dbReference type="EMBL" id="MFC4266900.1"/>
    </source>
</evidence>
<feature type="region of interest" description="Disordered" evidence="1">
    <location>
        <begin position="1"/>
        <end position="92"/>
    </location>
</feature>
<feature type="compositionally biased region" description="Low complexity" evidence="1">
    <location>
        <begin position="261"/>
        <end position="271"/>
    </location>
</feature>
<evidence type="ECO:0000256" key="1">
    <source>
        <dbReference type="SAM" id="MobiDB-lite"/>
    </source>
</evidence>
<name>A0ABV8R361_9MICC</name>
<dbReference type="Proteomes" id="UP001595773">
    <property type="component" value="Unassembled WGS sequence"/>
</dbReference>
<feature type="compositionally biased region" description="Polar residues" evidence="1">
    <location>
        <begin position="26"/>
        <end position="35"/>
    </location>
</feature>
<keyword evidence="3" id="KW-1185">Reference proteome</keyword>
<protein>
    <submittedName>
        <fullName evidence="2">Septum formation initiator family protein</fullName>
    </submittedName>
</protein>
<reference evidence="3" key="1">
    <citation type="journal article" date="2019" name="Int. J. Syst. Evol. Microbiol.">
        <title>The Global Catalogue of Microorganisms (GCM) 10K type strain sequencing project: providing services to taxonomists for standard genome sequencing and annotation.</title>
        <authorList>
            <consortium name="The Broad Institute Genomics Platform"/>
            <consortium name="The Broad Institute Genome Sequencing Center for Infectious Disease"/>
            <person name="Wu L."/>
            <person name="Ma J."/>
        </authorList>
    </citation>
    <scope>NUCLEOTIDE SEQUENCE [LARGE SCALE GENOMIC DNA]</scope>
    <source>
        <strain evidence="3">CGMCC 1.10698</strain>
    </source>
</reference>
<dbReference type="EMBL" id="JBHSCQ010000022">
    <property type="protein sequence ID" value="MFC4266900.1"/>
    <property type="molecule type" value="Genomic_DNA"/>
</dbReference>
<feature type="compositionally biased region" description="Pro residues" evidence="1">
    <location>
        <begin position="244"/>
        <end position="260"/>
    </location>
</feature>
<dbReference type="InterPro" id="IPR007060">
    <property type="entry name" value="FtsL/DivIC"/>
</dbReference>